<evidence type="ECO:0000313" key="6">
    <source>
        <dbReference type="EMBL" id="CAF1142571.1"/>
    </source>
</evidence>
<evidence type="ECO:0000256" key="3">
    <source>
        <dbReference type="ARBA" id="ARBA00022837"/>
    </source>
</evidence>
<reference evidence="6" key="1">
    <citation type="submission" date="2021-02" db="EMBL/GenBank/DDBJ databases">
        <authorList>
            <person name="Nowell W R."/>
        </authorList>
    </citation>
    <scope>NUCLEOTIDE SEQUENCE</scope>
</reference>
<sequence length="273" mass="31260">MGQGESVFQGNDLEDYKALTFLTGPEITQVLKRFRELVAINKPHQSYTKWRLSKKQAVNINELYQNPFRERIVEVFSSQNDGSISFEDFLDMMSVFSEKAPKSVKVSYAFKIYQGIYKGDRPDGATATLNAIDLYDIREIVHRLSGENFADEELTKIAEAVIHEVDLRDDKTITSEIFEYFLSNVPDFPSSFVIPLSDGKEDRHVIHEVDLRDDKTITSEIFEYFLSNVPDFPSSFVIPLSDGKEDRHVTSTVSVQPDATVPSVKHRRHRQNV</sequence>
<evidence type="ECO:0000256" key="4">
    <source>
        <dbReference type="ARBA" id="ARBA00022842"/>
    </source>
</evidence>
<dbReference type="PANTHER" id="PTHR45791:SF1">
    <property type="entry name" value="CALCIUM AND INTEGRIN BINDING FAMILY MEMBER 1"/>
    <property type="match status" value="1"/>
</dbReference>
<dbReference type="PROSITE" id="PS50222">
    <property type="entry name" value="EF_HAND_2"/>
    <property type="match status" value="1"/>
</dbReference>
<dbReference type="Proteomes" id="UP000663845">
    <property type="component" value="Unassembled WGS sequence"/>
</dbReference>
<feature type="domain" description="EF-hand" evidence="5">
    <location>
        <begin position="64"/>
        <end position="99"/>
    </location>
</feature>
<keyword evidence="3" id="KW-0106">Calcium</keyword>
<keyword evidence="4" id="KW-0460">Magnesium</keyword>
<dbReference type="Gene3D" id="1.10.238.10">
    <property type="entry name" value="EF-hand"/>
    <property type="match status" value="1"/>
</dbReference>
<name>A0A814S3B0_9BILA</name>
<dbReference type="GO" id="GO:0005509">
    <property type="term" value="F:calcium ion binding"/>
    <property type="evidence" value="ECO:0007669"/>
    <property type="project" value="InterPro"/>
</dbReference>
<dbReference type="AlphaFoldDB" id="A0A814S3B0"/>
<dbReference type="GO" id="GO:0000287">
    <property type="term" value="F:magnesium ion binding"/>
    <property type="evidence" value="ECO:0007669"/>
    <property type="project" value="TreeGrafter"/>
</dbReference>
<keyword evidence="2" id="KW-0677">Repeat</keyword>
<dbReference type="InterPro" id="IPR002048">
    <property type="entry name" value="EF_hand_dom"/>
</dbReference>
<evidence type="ECO:0000256" key="2">
    <source>
        <dbReference type="ARBA" id="ARBA00022737"/>
    </source>
</evidence>
<dbReference type="InterPro" id="IPR051433">
    <property type="entry name" value="CIBP"/>
</dbReference>
<dbReference type="FunFam" id="1.10.238.10:FF:000079">
    <property type="entry name" value="Calcium and integrin-binding family member 2"/>
    <property type="match status" value="1"/>
</dbReference>
<accession>A0A814S3B0</accession>
<evidence type="ECO:0000256" key="1">
    <source>
        <dbReference type="ARBA" id="ARBA00022723"/>
    </source>
</evidence>
<organism evidence="6 7">
    <name type="scientific">Adineta steineri</name>
    <dbReference type="NCBI Taxonomy" id="433720"/>
    <lineage>
        <taxon>Eukaryota</taxon>
        <taxon>Metazoa</taxon>
        <taxon>Spiralia</taxon>
        <taxon>Gnathifera</taxon>
        <taxon>Rotifera</taxon>
        <taxon>Eurotatoria</taxon>
        <taxon>Bdelloidea</taxon>
        <taxon>Adinetida</taxon>
        <taxon>Adinetidae</taxon>
        <taxon>Adineta</taxon>
    </lineage>
</organism>
<dbReference type="SUPFAM" id="SSF47473">
    <property type="entry name" value="EF-hand"/>
    <property type="match status" value="1"/>
</dbReference>
<evidence type="ECO:0000313" key="7">
    <source>
        <dbReference type="Proteomes" id="UP000663845"/>
    </source>
</evidence>
<evidence type="ECO:0000259" key="5">
    <source>
        <dbReference type="PROSITE" id="PS50222"/>
    </source>
</evidence>
<gene>
    <name evidence="6" type="ORF">JYZ213_LOCUS23641</name>
</gene>
<dbReference type="InterPro" id="IPR011992">
    <property type="entry name" value="EF-hand-dom_pair"/>
</dbReference>
<proteinExistence type="predicted"/>
<keyword evidence="1" id="KW-0479">Metal-binding</keyword>
<dbReference type="PANTHER" id="PTHR45791">
    <property type="entry name" value="CALCIUM AND INTEGRIN BINDING FAMILY MEMBER 2"/>
    <property type="match status" value="1"/>
</dbReference>
<protein>
    <recommendedName>
        <fullName evidence="5">EF-hand domain-containing protein</fullName>
    </recommendedName>
</protein>
<dbReference type="EMBL" id="CAJNOG010000281">
    <property type="protein sequence ID" value="CAF1142571.1"/>
    <property type="molecule type" value="Genomic_DNA"/>
</dbReference>
<comment type="caution">
    <text evidence="6">The sequence shown here is derived from an EMBL/GenBank/DDBJ whole genome shotgun (WGS) entry which is preliminary data.</text>
</comment>